<dbReference type="Gene3D" id="3.90.640.20">
    <property type="entry name" value="Heat-shock cognate protein, ATPase"/>
    <property type="match status" value="1"/>
</dbReference>
<evidence type="ECO:0008006" key="3">
    <source>
        <dbReference type="Google" id="ProtNLM"/>
    </source>
</evidence>
<comment type="caution">
    <text evidence="1">The sequence shown here is derived from an EMBL/GenBank/DDBJ whole genome shotgun (WGS) entry which is preliminary data.</text>
</comment>
<dbReference type="STRING" id="134533.GCA_001485085_00452"/>
<dbReference type="InterPro" id="IPR037126">
    <property type="entry name" value="PdaC/RsiV-like_sf"/>
</dbReference>
<dbReference type="Proteomes" id="UP000018426">
    <property type="component" value="Unassembled WGS sequence"/>
</dbReference>
<evidence type="ECO:0000313" key="1">
    <source>
        <dbReference type="EMBL" id="ENU33757.1"/>
    </source>
</evidence>
<name>N8RI14_9GAMM</name>
<dbReference type="EMBL" id="APOL01000021">
    <property type="protein sequence ID" value="ENU33757.1"/>
    <property type="molecule type" value="Genomic_DNA"/>
</dbReference>
<organism evidence="1 2">
    <name type="scientific">Acinetobacter parvus NIPH 1103</name>
    <dbReference type="NCBI Taxonomy" id="1217671"/>
    <lineage>
        <taxon>Bacteria</taxon>
        <taxon>Pseudomonadati</taxon>
        <taxon>Pseudomonadota</taxon>
        <taxon>Gammaproteobacteria</taxon>
        <taxon>Moraxellales</taxon>
        <taxon>Moraxellaceae</taxon>
        <taxon>Acinetobacter</taxon>
    </lineage>
</organism>
<sequence length="285" mass="33160">MNKLKIRHDEMNTLKPLFAVSLMIGMMALTACDHPKKNETDSAQATEQHTAAVEKAEVLPYLNMQEAKADYALPFCEKKNCIDVDIQTIKTQDEWLNAWIAKNQANVIQQQIEQNKNLTLQQAINAYVKKSDEWQDKYSKNKAYELHLNTRIASQRNQYVLLQVGVNAQQEDIAVKDRFYFFVADRKLQKSLSVLDVIQKNQQNALNDIIQAHYQQWIEKQSPEVKKQVPKKLYWGQADWFFDGEGIGVHYRANEISKDAPQLDIYLSTEQSKQMLQPDIYQQMF</sequence>
<dbReference type="PROSITE" id="PS51257">
    <property type="entry name" value="PROKAR_LIPOPROTEIN"/>
    <property type="match status" value="1"/>
</dbReference>
<dbReference type="Gene3D" id="3.30.565.40">
    <property type="entry name" value="Fervidobacterium nodosum Rt17-B1 like"/>
    <property type="match status" value="1"/>
</dbReference>
<evidence type="ECO:0000313" key="2">
    <source>
        <dbReference type="Proteomes" id="UP000018426"/>
    </source>
</evidence>
<proteinExistence type="predicted"/>
<reference evidence="1 2" key="1">
    <citation type="submission" date="2013-02" db="EMBL/GenBank/DDBJ databases">
        <title>The Genome Sequence of Acinetobacter parvus NIPH 1103.</title>
        <authorList>
            <consortium name="The Broad Institute Genome Sequencing Platform"/>
            <consortium name="The Broad Institute Genome Sequencing Center for Infectious Disease"/>
            <person name="Cerqueira G."/>
            <person name="Feldgarden M."/>
            <person name="Courvalin P."/>
            <person name="Perichon B."/>
            <person name="Grillot-Courvalin C."/>
            <person name="Clermont D."/>
            <person name="Rocha E."/>
            <person name="Yoon E.-J."/>
            <person name="Nemec A."/>
            <person name="Walker B."/>
            <person name="Young S.K."/>
            <person name="Zeng Q."/>
            <person name="Gargeya S."/>
            <person name="Fitzgerald M."/>
            <person name="Haas B."/>
            <person name="Abouelleil A."/>
            <person name="Alvarado L."/>
            <person name="Arachchi H.M."/>
            <person name="Berlin A.M."/>
            <person name="Chapman S.B."/>
            <person name="Dewar J."/>
            <person name="Goldberg J."/>
            <person name="Griggs A."/>
            <person name="Gujja S."/>
            <person name="Hansen M."/>
            <person name="Howarth C."/>
            <person name="Imamovic A."/>
            <person name="Larimer J."/>
            <person name="McCowan C."/>
            <person name="Murphy C."/>
            <person name="Neiman D."/>
            <person name="Pearson M."/>
            <person name="Priest M."/>
            <person name="Roberts A."/>
            <person name="Saif S."/>
            <person name="Shea T."/>
            <person name="Sisk P."/>
            <person name="Sykes S."/>
            <person name="Wortman J."/>
            <person name="Nusbaum C."/>
            <person name="Birren B."/>
        </authorList>
    </citation>
    <scope>NUCLEOTIDE SEQUENCE [LARGE SCALE GENOMIC DNA]</scope>
    <source>
        <strain evidence="1 2">NIPH 1103</strain>
    </source>
</reference>
<dbReference type="PATRIC" id="fig|1217671.3.peg.1232"/>
<dbReference type="HOGENOM" id="CLU_1021687_0_0_6"/>
<dbReference type="AlphaFoldDB" id="N8RI14"/>
<gene>
    <name evidence="1" type="ORF">F989_01243</name>
</gene>
<protein>
    <recommendedName>
        <fullName evidence="3">DUF3298 domain-containing protein</fullName>
    </recommendedName>
</protein>
<accession>N8RI14</accession>